<dbReference type="AlphaFoldDB" id="A0A8J3QE04"/>
<feature type="domain" description="Toxin YqcG C-terminal" evidence="2">
    <location>
        <begin position="115"/>
        <end position="177"/>
    </location>
</feature>
<feature type="compositionally biased region" description="Low complexity" evidence="1">
    <location>
        <begin position="28"/>
        <end position="41"/>
    </location>
</feature>
<feature type="region of interest" description="Disordered" evidence="1">
    <location>
        <begin position="140"/>
        <end position="197"/>
    </location>
</feature>
<feature type="region of interest" description="Disordered" evidence="1">
    <location>
        <begin position="1"/>
        <end position="126"/>
    </location>
</feature>
<sequence>MRQAHTSVTQAAQLGRPGNPGSPGAMRRQTAAPTTRTPGQGQLPPGHRYDAEGFVRGPDGRYARDPNHVPGTRDRSTEYPSGYRQGTHDQMAARYTDEGQRAGGVPVDAQGRRIPPEQLTWRDEQGRRIPYDQLTYDHRPPVVEHWNSGGRNASRADRIDWYNDPDHLRPMRGSENSAAGGRLRQRYSQDVGPNYSE</sequence>
<evidence type="ECO:0000259" key="2">
    <source>
        <dbReference type="Pfam" id="PF14410"/>
    </source>
</evidence>
<protein>
    <recommendedName>
        <fullName evidence="2">Toxin YqcG C-terminal domain-containing protein</fullName>
    </recommendedName>
</protein>
<reference evidence="3" key="1">
    <citation type="submission" date="2021-01" db="EMBL/GenBank/DDBJ databases">
        <title>Whole genome shotgun sequence of Rhizocola hellebori NBRC 109834.</title>
        <authorList>
            <person name="Komaki H."/>
            <person name="Tamura T."/>
        </authorList>
    </citation>
    <scope>NUCLEOTIDE SEQUENCE</scope>
    <source>
        <strain evidence="3">NBRC 109834</strain>
    </source>
</reference>
<feature type="compositionally biased region" description="Polar residues" evidence="1">
    <location>
        <begin position="1"/>
        <end position="12"/>
    </location>
</feature>
<name>A0A8J3QE04_9ACTN</name>
<evidence type="ECO:0000313" key="3">
    <source>
        <dbReference type="EMBL" id="GIH08282.1"/>
    </source>
</evidence>
<organism evidence="3 4">
    <name type="scientific">Rhizocola hellebori</name>
    <dbReference type="NCBI Taxonomy" id="1392758"/>
    <lineage>
        <taxon>Bacteria</taxon>
        <taxon>Bacillati</taxon>
        <taxon>Actinomycetota</taxon>
        <taxon>Actinomycetes</taxon>
        <taxon>Micromonosporales</taxon>
        <taxon>Micromonosporaceae</taxon>
        <taxon>Rhizocola</taxon>
    </lineage>
</organism>
<feature type="compositionally biased region" description="Basic and acidic residues" evidence="1">
    <location>
        <begin position="47"/>
        <end position="77"/>
    </location>
</feature>
<dbReference type="Pfam" id="PF14410">
    <property type="entry name" value="GH-E"/>
    <property type="match status" value="1"/>
</dbReference>
<feature type="compositionally biased region" description="Basic and acidic residues" evidence="1">
    <location>
        <begin position="110"/>
        <end position="126"/>
    </location>
</feature>
<feature type="compositionally biased region" description="Basic and acidic residues" evidence="1">
    <location>
        <begin position="154"/>
        <end position="169"/>
    </location>
</feature>
<gene>
    <name evidence="3" type="ORF">Rhe02_63490</name>
</gene>
<dbReference type="Proteomes" id="UP000612899">
    <property type="component" value="Unassembled WGS sequence"/>
</dbReference>
<dbReference type="InterPro" id="IPR026835">
    <property type="entry name" value="YqcG_C"/>
</dbReference>
<evidence type="ECO:0000256" key="1">
    <source>
        <dbReference type="SAM" id="MobiDB-lite"/>
    </source>
</evidence>
<accession>A0A8J3QE04</accession>
<keyword evidence="4" id="KW-1185">Reference proteome</keyword>
<dbReference type="EMBL" id="BONY01000047">
    <property type="protein sequence ID" value="GIH08282.1"/>
    <property type="molecule type" value="Genomic_DNA"/>
</dbReference>
<proteinExistence type="predicted"/>
<comment type="caution">
    <text evidence="3">The sequence shown here is derived from an EMBL/GenBank/DDBJ whole genome shotgun (WGS) entry which is preliminary data.</text>
</comment>
<evidence type="ECO:0000313" key="4">
    <source>
        <dbReference type="Proteomes" id="UP000612899"/>
    </source>
</evidence>